<dbReference type="GO" id="GO:0043531">
    <property type="term" value="F:ADP binding"/>
    <property type="evidence" value="ECO:0007669"/>
    <property type="project" value="InterPro"/>
</dbReference>
<dbReference type="AlphaFoldDB" id="Q19PN5"/>
<keyword evidence="1" id="KW-0433">Leucine-rich repeat</keyword>
<evidence type="ECO:0000256" key="7">
    <source>
        <dbReference type="ARBA" id="ARBA00022833"/>
    </source>
</evidence>
<dbReference type="Pfam" id="PF00931">
    <property type="entry name" value="NB-ARC"/>
    <property type="match status" value="1"/>
</dbReference>
<dbReference type="Gene3D" id="1.10.10.10">
    <property type="entry name" value="Winged helix-like DNA-binding domain superfamily/Winged helix DNA-binding domain"/>
    <property type="match status" value="1"/>
</dbReference>
<keyword evidence="2" id="KW-0479">Metal-binding</keyword>
<evidence type="ECO:0000256" key="5">
    <source>
        <dbReference type="ARBA" id="ARBA00022771"/>
    </source>
</evidence>
<evidence type="ECO:0000256" key="2">
    <source>
        <dbReference type="ARBA" id="ARBA00022723"/>
    </source>
</evidence>
<dbReference type="InterPro" id="IPR002182">
    <property type="entry name" value="NB-ARC"/>
</dbReference>
<dbReference type="Pfam" id="PF23559">
    <property type="entry name" value="WHD_DRP"/>
    <property type="match status" value="1"/>
</dbReference>
<keyword evidence="6" id="KW-0611">Plant defense</keyword>
<evidence type="ECO:0000256" key="8">
    <source>
        <dbReference type="ARBA" id="ARBA00022840"/>
    </source>
</evidence>
<evidence type="ECO:0000256" key="9">
    <source>
        <dbReference type="PROSITE-ProRule" id="PRU00027"/>
    </source>
</evidence>
<dbReference type="InterPro" id="IPR042197">
    <property type="entry name" value="Apaf_helical"/>
</dbReference>
<feature type="region of interest" description="Disordered" evidence="10">
    <location>
        <begin position="132"/>
        <end position="161"/>
    </location>
</feature>
<feature type="region of interest" description="Disordered" evidence="10">
    <location>
        <begin position="71"/>
        <end position="95"/>
    </location>
</feature>
<dbReference type="InterPro" id="IPR058922">
    <property type="entry name" value="WHD_DRP"/>
</dbReference>
<dbReference type="GO" id="GO:0008270">
    <property type="term" value="F:zinc ion binding"/>
    <property type="evidence" value="ECO:0007669"/>
    <property type="project" value="UniProtKB-KW"/>
</dbReference>
<dbReference type="Gene3D" id="1.10.8.430">
    <property type="entry name" value="Helical domain of apoptotic protease-activating factors"/>
    <property type="match status" value="1"/>
</dbReference>
<dbReference type="GO" id="GO:0003677">
    <property type="term" value="F:DNA binding"/>
    <property type="evidence" value="ECO:0007669"/>
    <property type="project" value="InterPro"/>
</dbReference>
<dbReference type="SUPFAM" id="SSF52540">
    <property type="entry name" value="P-loop containing nucleoside triphosphate hydrolases"/>
    <property type="match status" value="1"/>
</dbReference>
<feature type="compositionally biased region" description="Basic and acidic residues" evidence="10">
    <location>
        <begin position="193"/>
        <end position="204"/>
    </location>
</feature>
<evidence type="ECO:0000313" key="12">
    <source>
        <dbReference type="EMBL" id="ABF81422.1"/>
    </source>
</evidence>
<feature type="domain" description="BED-type" evidence="11">
    <location>
        <begin position="3"/>
        <end position="60"/>
    </location>
</feature>
<proteinExistence type="evidence at transcript level"/>
<feature type="compositionally biased region" description="Polar residues" evidence="10">
    <location>
        <begin position="79"/>
        <end position="95"/>
    </location>
</feature>
<organism evidence="12">
    <name type="scientific">Populus trichocarpa</name>
    <name type="common">Western balsam poplar</name>
    <name type="synonym">Populus balsamifera subsp. trichocarpa</name>
    <dbReference type="NCBI Taxonomy" id="3694"/>
    <lineage>
        <taxon>Eukaryota</taxon>
        <taxon>Viridiplantae</taxon>
        <taxon>Streptophyta</taxon>
        <taxon>Embryophyta</taxon>
        <taxon>Tracheophyta</taxon>
        <taxon>Spermatophyta</taxon>
        <taxon>Magnoliopsida</taxon>
        <taxon>eudicotyledons</taxon>
        <taxon>Gunneridae</taxon>
        <taxon>Pentapetalae</taxon>
        <taxon>rosids</taxon>
        <taxon>fabids</taxon>
        <taxon>Malpighiales</taxon>
        <taxon>Salicaceae</taxon>
        <taxon>Saliceae</taxon>
        <taxon>Populus</taxon>
    </lineage>
</organism>
<keyword evidence="4" id="KW-0547">Nucleotide-binding</keyword>
<dbReference type="EMBL" id="DQ513208">
    <property type="protein sequence ID" value="ABF81422.1"/>
    <property type="molecule type" value="mRNA"/>
</dbReference>
<keyword evidence="7" id="KW-0862">Zinc</keyword>
<reference evidence="12" key="1">
    <citation type="submission" date="2006-04" db="EMBL/GenBank/DDBJ databases">
        <title>Cloning and characterization of NBS-LRR type of disease resistance-like protein.</title>
        <authorList>
            <person name="Zhang Z.Y."/>
            <person name="Zhang Q."/>
        </authorList>
    </citation>
    <scope>NUCLEOTIDE SEQUENCE</scope>
</reference>
<dbReference type="GO" id="GO:0006952">
    <property type="term" value="P:defense response"/>
    <property type="evidence" value="ECO:0007669"/>
    <property type="project" value="UniProtKB-KW"/>
</dbReference>
<dbReference type="PANTHER" id="PTHR33463">
    <property type="entry name" value="NB-ARC DOMAIN-CONTAINING PROTEIN-RELATED"/>
    <property type="match status" value="1"/>
</dbReference>
<dbReference type="FunFam" id="1.10.10.10:FF:000322">
    <property type="entry name" value="Probable disease resistance protein At1g63360"/>
    <property type="match status" value="1"/>
</dbReference>
<dbReference type="InterPro" id="IPR027417">
    <property type="entry name" value="P-loop_NTPase"/>
</dbReference>
<evidence type="ECO:0000256" key="1">
    <source>
        <dbReference type="ARBA" id="ARBA00022614"/>
    </source>
</evidence>
<dbReference type="PANTHER" id="PTHR33463:SF187">
    <property type="entry name" value="AND NB-ARC DOMAIN DISEASE RESISTANCE PROTEIN, PUTATIVE-RELATED"/>
    <property type="match status" value="1"/>
</dbReference>
<evidence type="ECO:0000256" key="6">
    <source>
        <dbReference type="ARBA" id="ARBA00022821"/>
    </source>
</evidence>
<dbReference type="PROSITE" id="PS50808">
    <property type="entry name" value="ZF_BED"/>
    <property type="match status" value="1"/>
</dbReference>
<feature type="compositionally biased region" description="Low complexity" evidence="10">
    <location>
        <begin position="140"/>
        <end position="149"/>
    </location>
</feature>
<accession>Q19PN5</accession>
<sequence>MARQNDPFWDFVGKLDGGRFNCTFCGYKYAAATSITRIKWHLSGVQGRGVAICRQVPEDVQEAAFQAVHGANKRHKSNVNDNPFPTTPQEQNNNEVDNLAGDAGTIQAPDTMIQAIGMFLNDITTVLEDATENGTGGVAQPGAGASSSGGLTGNTNETPGDPLPTSLHVEVDNVAPQGQHLERVTGQPVVRGSSHERPLVNHDEPQEDQLCPPLVNMVGDPGQPVVRDSSREVLQRNGDDSGRDVFLTEELTGGEFENNKNAIWSWVMNDEASSSIGIYGMGGAGKTTLLTHIYNQLLQEPGTFPHVHWITVSQDFSVYKLQNLIAEDFHLDLSNEDNERKRAAKLSKALIEKQRWVLILDDLWDCFDYNKVGIPIRVKGCKLILTTRSFGVCQRMFCQKTIKVEPLSMEEAWALFMKVLGCIPPEVEEIAKSVASECAGLPLGIITMAGTMRGVDDRCEWRNALEDLKQSRIRKDDMEPEVFHVLRFSYMHLKESALQQCFLYCALFPEDVEILREDLIAYLIDEGVIKGLKSREAEFNKGHSMLNKLERACLLEGAKIGYDDDRYVKMHDLVRDMAIQILEDNSQGMVKAGAQLIELSGAEEWTENLTRVSLMNRQIEEKFFQPFTMLSQPINSTVMRQFRVAIYSRFIF</sequence>
<dbReference type="PRINTS" id="PR00364">
    <property type="entry name" value="DISEASERSIST"/>
</dbReference>
<keyword evidence="3" id="KW-0677">Repeat</keyword>
<dbReference type="InterPro" id="IPR036388">
    <property type="entry name" value="WH-like_DNA-bd_sf"/>
</dbReference>
<feature type="region of interest" description="Disordered" evidence="10">
    <location>
        <begin position="186"/>
        <end position="209"/>
    </location>
</feature>
<dbReference type="FunFam" id="3.40.50.300:FF:001091">
    <property type="entry name" value="Probable disease resistance protein At1g61300"/>
    <property type="match status" value="1"/>
</dbReference>
<evidence type="ECO:0000256" key="4">
    <source>
        <dbReference type="ARBA" id="ARBA00022741"/>
    </source>
</evidence>
<protein>
    <submittedName>
        <fullName evidence="12">NBS type disease resistance protein</fullName>
    </submittedName>
</protein>
<keyword evidence="5 9" id="KW-0863">Zinc-finger</keyword>
<dbReference type="ExpressionAtlas" id="Q19PN5">
    <property type="expression patterns" value="baseline and differential"/>
</dbReference>
<keyword evidence="8" id="KW-0067">ATP-binding</keyword>
<dbReference type="InterPro" id="IPR003656">
    <property type="entry name" value="Znf_BED"/>
</dbReference>
<dbReference type="GO" id="GO:0005524">
    <property type="term" value="F:ATP binding"/>
    <property type="evidence" value="ECO:0007669"/>
    <property type="project" value="UniProtKB-KW"/>
</dbReference>
<dbReference type="Gene3D" id="3.40.50.300">
    <property type="entry name" value="P-loop containing nucleotide triphosphate hydrolases"/>
    <property type="match status" value="1"/>
</dbReference>
<dbReference type="InterPro" id="IPR050905">
    <property type="entry name" value="Plant_NBS-LRR"/>
</dbReference>
<evidence type="ECO:0000256" key="10">
    <source>
        <dbReference type="SAM" id="MobiDB-lite"/>
    </source>
</evidence>
<evidence type="ECO:0000256" key="3">
    <source>
        <dbReference type="ARBA" id="ARBA00022737"/>
    </source>
</evidence>
<evidence type="ECO:0000259" key="11">
    <source>
        <dbReference type="PROSITE" id="PS50808"/>
    </source>
</evidence>
<name>Q19PN5_POPTR</name>